<evidence type="ECO:0000256" key="1">
    <source>
        <dbReference type="ARBA" id="ARBA00007689"/>
    </source>
</evidence>
<comment type="similarity">
    <text evidence="1">Belongs to the YciI family.</text>
</comment>
<dbReference type="PANTHER" id="PTHR35174:SF3">
    <property type="entry name" value="BLL7171 PROTEIN"/>
    <property type="match status" value="1"/>
</dbReference>
<name>A0A7Z0WSP7_9PSEU</name>
<comment type="caution">
    <text evidence="3">The sequence shown here is derived from an EMBL/GenBank/DDBJ whole genome shotgun (WGS) entry which is preliminary data.</text>
</comment>
<dbReference type="InterPro" id="IPR011008">
    <property type="entry name" value="Dimeric_a/b-barrel"/>
</dbReference>
<dbReference type="SUPFAM" id="SSF54909">
    <property type="entry name" value="Dimeric alpha+beta barrel"/>
    <property type="match status" value="1"/>
</dbReference>
<dbReference type="OrthoDB" id="668782at2"/>
<sequence>MKYLILTYGSQRDFDDLAGRSATPWSQEDVAALHQFMTEFTKDLEETGELVETRGLPAPVHTRRVQLVDGAPVVTDGPYAETQEVMAGFWVVDCASYDRATELAAKLTRCPGTRLGEYIDVRPIVDSIDDLG</sequence>
<gene>
    <name evidence="3" type="ORF">BLA60_09580</name>
</gene>
<dbReference type="RefSeq" id="WP_075132423.1">
    <property type="nucleotide sequence ID" value="NZ_MSIF01000003.1"/>
</dbReference>
<dbReference type="AlphaFoldDB" id="A0A7Z0WSP7"/>
<evidence type="ECO:0000259" key="2">
    <source>
        <dbReference type="Pfam" id="PF03795"/>
    </source>
</evidence>
<dbReference type="Pfam" id="PF03795">
    <property type="entry name" value="YCII"/>
    <property type="match status" value="1"/>
</dbReference>
<organism evidence="3 4">
    <name type="scientific">Actinophytocola xinjiangensis</name>
    <dbReference type="NCBI Taxonomy" id="485602"/>
    <lineage>
        <taxon>Bacteria</taxon>
        <taxon>Bacillati</taxon>
        <taxon>Actinomycetota</taxon>
        <taxon>Actinomycetes</taxon>
        <taxon>Pseudonocardiales</taxon>
        <taxon>Pseudonocardiaceae</taxon>
    </lineage>
</organism>
<dbReference type="EMBL" id="MSIF01000003">
    <property type="protein sequence ID" value="OLF12231.1"/>
    <property type="molecule type" value="Genomic_DNA"/>
</dbReference>
<evidence type="ECO:0000313" key="3">
    <source>
        <dbReference type="EMBL" id="OLF12231.1"/>
    </source>
</evidence>
<protein>
    <recommendedName>
        <fullName evidence="2">YCII-related domain-containing protein</fullName>
    </recommendedName>
</protein>
<dbReference type="InterPro" id="IPR005545">
    <property type="entry name" value="YCII"/>
</dbReference>
<proteinExistence type="inferred from homology"/>
<dbReference type="PANTHER" id="PTHR35174">
    <property type="entry name" value="BLL7171 PROTEIN-RELATED"/>
    <property type="match status" value="1"/>
</dbReference>
<reference evidence="3 4" key="1">
    <citation type="submission" date="2016-12" db="EMBL/GenBank/DDBJ databases">
        <title>The draft genome sequence of Actinophytocola xinjiangensis.</title>
        <authorList>
            <person name="Wang W."/>
            <person name="Yuan L."/>
        </authorList>
    </citation>
    <scope>NUCLEOTIDE SEQUENCE [LARGE SCALE GENOMIC DNA]</scope>
    <source>
        <strain evidence="3 4">CGMCC 4.4663</strain>
    </source>
</reference>
<feature type="domain" description="YCII-related" evidence="2">
    <location>
        <begin position="1"/>
        <end position="120"/>
    </location>
</feature>
<accession>A0A7Z0WSP7</accession>
<keyword evidence="4" id="KW-1185">Reference proteome</keyword>
<dbReference type="Proteomes" id="UP000185696">
    <property type="component" value="Unassembled WGS sequence"/>
</dbReference>
<evidence type="ECO:0000313" key="4">
    <source>
        <dbReference type="Proteomes" id="UP000185696"/>
    </source>
</evidence>
<dbReference type="Gene3D" id="3.30.70.1060">
    <property type="entry name" value="Dimeric alpha+beta barrel"/>
    <property type="match status" value="1"/>
</dbReference>